<dbReference type="EMBL" id="JAFKGL010000013">
    <property type="protein sequence ID" value="MBN9412821.1"/>
    <property type="molecule type" value="Genomic_DNA"/>
</dbReference>
<reference evidence="1" key="1">
    <citation type="submission" date="2021-02" db="EMBL/GenBank/DDBJ databases">
        <title>Thiocyanate and organic carbon inputs drive convergent selection for specific autotrophic Afipia and Thiobacillus strains within complex microbiomes.</title>
        <authorList>
            <person name="Huddy R.J."/>
            <person name="Sachdeva R."/>
            <person name="Kadzinga F."/>
            <person name="Kantor R.S."/>
            <person name="Harrison S.T.L."/>
            <person name="Banfield J.F."/>
        </authorList>
    </citation>
    <scope>NUCLEOTIDE SEQUENCE</scope>
    <source>
        <strain evidence="1">SCN18_10_11_15_R4_P_38_20</strain>
    </source>
</reference>
<organism evidence="1 2">
    <name type="scientific">Candidatus Paracaedimonas acanthamoebae</name>
    <dbReference type="NCBI Taxonomy" id="244581"/>
    <lineage>
        <taxon>Bacteria</taxon>
        <taxon>Pseudomonadati</taxon>
        <taxon>Pseudomonadota</taxon>
        <taxon>Alphaproteobacteria</taxon>
        <taxon>Holosporales</taxon>
        <taxon>Caedimonadaceae</taxon>
        <taxon>Candidatus Paracaedimonas</taxon>
    </lineage>
</organism>
<name>A0A8J7TUJ2_9PROT</name>
<proteinExistence type="predicted"/>
<sequence>MQPLILRVVQKLRELFRHFCKRQTLPQKYTDYSIIDKDVEVFAENFGVNKPTMAGMIQNGLVGYYMENNHQYQGYFNLFDVYYYMETQKISILKTLREIGFKNASIEYDSGPNPYNGRKHTWIIKASKSSNLKN</sequence>
<protein>
    <submittedName>
        <fullName evidence="1">Uncharacterized protein</fullName>
    </submittedName>
</protein>
<dbReference type="AlphaFoldDB" id="A0A8J7TUJ2"/>
<accession>A0A8J7TUJ2</accession>
<gene>
    <name evidence="1" type="ORF">J0H12_02690</name>
</gene>
<comment type="caution">
    <text evidence="1">The sequence shown here is derived from an EMBL/GenBank/DDBJ whole genome shotgun (WGS) entry which is preliminary data.</text>
</comment>
<evidence type="ECO:0000313" key="1">
    <source>
        <dbReference type="EMBL" id="MBN9412821.1"/>
    </source>
</evidence>
<dbReference type="Proteomes" id="UP000664414">
    <property type="component" value="Unassembled WGS sequence"/>
</dbReference>
<evidence type="ECO:0000313" key="2">
    <source>
        <dbReference type="Proteomes" id="UP000664414"/>
    </source>
</evidence>